<gene>
    <name evidence="1" type="ORF">F7725_009566</name>
</gene>
<accession>A0A7J5XNZ4</accession>
<sequence length="176" mass="19084">MLRGVWVPCWRDIAGLAAPPFEARGADSVSWVTGVVSWLLRGVCETARHHGTQPEHIHTHTHSQAVRHSLRKDKAEYIFPTIPGTYPGRPCLLPAHRLPLGGHSHHSLVQTQETSRGPGHQIVSDHKMSLHVLLILAALEQPLEAGVKVSEQGLGSLQGAGQGPLRPGTCRGVNIF</sequence>
<protein>
    <submittedName>
        <fullName evidence="1">Uncharacterized protein</fullName>
    </submittedName>
</protein>
<dbReference type="Proteomes" id="UP000518266">
    <property type="component" value="Unassembled WGS sequence"/>
</dbReference>
<comment type="caution">
    <text evidence="1">The sequence shown here is derived from an EMBL/GenBank/DDBJ whole genome shotgun (WGS) entry which is preliminary data.</text>
</comment>
<evidence type="ECO:0000313" key="2">
    <source>
        <dbReference type="Proteomes" id="UP000518266"/>
    </source>
</evidence>
<reference evidence="1 2" key="1">
    <citation type="submission" date="2020-03" db="EMBL/GenBank/DDBJ databases">
        <title>Dissostichus mawsoni Genome sequencing and assembly.</title>
        <authorList>
            <person name="Park H."/>
        </authorList>
    </citation>
    <scope>NUCLEOTIDE SEQUENCE [LARGE SCALE GENOMIC DNA]</scope>
    <source>
        <strain evidence="1">DM0001</strain>
        <tissue evidence="1">Muscle</tissue>
    </source>
</reference>
<evidence type="ECO:0000313" key="1">
    <source>
        <dbReference type="EMBL" id="KAF3837798.1"/>
    </source>
</evidence>
<dbReference type="AlphaFoldDB" id="A0A7J5XNZ4"/>
<proteinExistence type="predicted"/>
<keyword evidence="2" id="KW-1185">Reference proteome</keyword>
<organism evidence="1 2">
    <name type="scientific">Dissostichus mawsoni</name>
    <name type="common">Antarctic cod</name>
    <dbReference type="NCBI Taxonomy" id="36200"/>
    <lineage>
        <taxon>Eukaryota</taxon>
        <taxon>Metazoa</taxon>
        <taxon>Chordata</taxon>
        <taxon>Craniata</taxon>
        <taxon>Vertebrata</taxon>
        <taxon>Euteleostomi</taxon>
        <taxon>Actinopterygii</taxon>
        <taxon>Neopterygii</taxon>
        <taxon>Teleostei</taxon>
        <taxon>Neoteleostei</taxon>
        <taxon>Acanthomorphata</taxon>
        <taxon>Eupercaria</taxon>
        <taxon>Perciformes</taxon>
        <taxon>Notothenioidei</taxon>
        <taxon>Nototheniidae</taxon>
        <taxon>Dissostichus</taxon>
    </lineage>
</organism>
<dbReference type="EMBL" id="JAAKFY010000022">
    <property type="protein sequence ID" value="KAF3837798.1"/>
    <property type="molecule type" value="Genomic_DNA"/>
</dbReference>
<name>A0A7J5XNZ4_DISMA</name>